<dbReference type="PROSITE" id="PS51104">
    <property type="entry name" value="PTS_EIIC_TYPE_2"/>
    <property type="match status" value="1"/>
</dbReference>
<dbReference type="AlphaFoldDB" id="A0A212J244"/>
<gene>
    <name evidence="11" type="ORF">KL86CLO1_10390</name>
</gene>
<evidence type="ECO:0000313" key="11">
    <source>
        <dbReference type="EMBL" id="SBV93519.1"/>
    </source>
</evidence>
<keyword evidence="6 9" id="KW-0812">Transmembrane</keyword>
<feature type="transmembrane region" description="Helical" evidence="9">
    <location>
        <begin position="220"/>
        <end position="238"/>
    </location>
</feature>
<keyword evidence="7 9" id="KW-1133">Transmembrane helix</keyword>
<keyword evidence="2" id="KW-0813">Transport</keyword>
<reference evidence="11" key="1">
    <citation type="submission" date="2016-04" db="EMBL/GenBank/DDBJ databases">
        <authorList>
            <person name="Evans L.H."/>
            <person name="Alamgir A."/>
            <person name="Owens N."/>
            <person name="Weber N.D."/>
            <person name="Virtaneva K."/>
            <person name="Barbian K."/>
            <person name="Babar A."/>
            <person name="Rosenke K."/>
        </authorList>
    </citation>
    <scope>NUCLEOTIDE SEQUENCE</scope>
    <source>
        <strain evidence="11">86</strain>
    </source>
</reference>
<dbReference type="InterPro" id="IPR013853">
    <property type="entry name" value="EIIC-GAT"/>
</dbReference>
<feature type="transmembrane region" description="Helical" evidence="9">
    <location>
        <begin position="43"/>
        <end position="68"/>
    </location>
</feature>
<dbReference type="PIRSF" id="PIRSF006304">
    <property type="entry name" value="GatC"/>
    <property type="match status" value="1"/>
</dbReference>
<evidence type="ECO:0000256" key="3">
    <source>
        <dbReference type="ARBA" id="ARBA00022475"/>
    </source>
</evidence>
<feature type="transmembrane region" description="Helical" evidence="9">
    <location>
        <begin position="88"/>
        <end position="115"/>
    </location>
</feature>
<evidence type="ECO:0000256" key="2">
    <source>
        <dbReference type="ARBA" id="ARBA00022448"/>
    </source>
</evidence>
<evidence type="ECO:0000256" key="8">
    <source>
        <dbReference type="ARBA" id="ARBA00023136"/>
    </source>
</evidence>
<feature type="domain" description="PTS EIIC type-2" evidence="10">
    <location>
        <begin position="8"/>
        <end position="435"/>
    </location>
</feature>
<evidence type="ECO:0000256" key="5">
    <source>
        <dbReference type="ARBA" id="ARBA00022683"/>
    </source>
</evidence>
<feature type="transmembrane region" description="Helical" evidence="9">
    <location>
        <begin position="258"/>
        <end position="281"/>
    </location>
</feature>
<dbReference type="Pfam" id="PF03611">
    <property type="entry name" value="EIIC-GAT"/>
    <property type="match status" value="1"/>
</dbReference>
<dbReference type="InterPro" id="IPR013014">
    <property type="entry name" value="PTS_EIIC_2"/>
</dbReference>
<feature type="transmembrane region" description="Helical" evidence="9">
    <location>
        <begin position="305"/>
        <end position="323"/>
    </location>
</feature>
<evidence type="ECO:0000256" key="9">
    <source>
        <dbReference type="SAM" id="Phobius"/>
    </source>
</evidence>
<feature type="transmembrane region" description="Helical" evidence="9">
    <location>
        <begin position="414"/>
        <end position="433"/>
    </location>
</feature>
<keyword evidence="8 9" id="KW-0472">Membrane</keyword>
<organism evidence="11">
    <name type="scientific">uncultured Eubacteriales bacterium</name>
    <dbReference type="NCBI Taxonomy" id="172733"/>
    <lineage>
        <taxon>Bacteria</taxon>
        <taxon>Bacillati</taxon>
        <taxon>Bacillota</taxon>
        <taxon>Clostridia</taxon>
        <taxon>Eubacteriales</taxon>
        <taxon>environmental samples</taxon>
    </lineage>
</organism>
<keyword evidence="4" id="KW-0762">Sugar transport</keyword>
<keyword evidence="3" id="KW-1003">Cell membrane</keyword>
<dbReference type="PANTHER" id="PTHR37324">
    <property type="entry name" value="PTS SYSTEM GALACTITOL-SPECIFIC EIIC COMPONENT"/>
    <property type="match status" value="1"/>
</dbReference>
<feature type="transmembrane region" description="Helical" evidence="9">
    <location>
        <begin position="178"/>
        <end position="199"/>
    </location>
</feature>
<keyword evidence="5" id="KW-0598">Phosphotransferase system</keyword>
<feature type="transmembrane region" description="Helical" evidence="9">
    <location>
        <begin position="329"/>
        <end position="347"/>
    </location>
</feature>
<dbReference type="EMBL" id="FLUN01000001">
    <property type="protein sequence ID" value="SBV93519.1"/>
    <property type="molecule type" value="Genomic_DNA"/>
</dbReference>
<name>A0A212J244_9FIRM</name>
<evidence type="ECO:0000256" key="7">
    <source>
        <dbReference type="ARBA" id="ARBA00022989"/>
    </source>
</evidence>
<dbReference type="GO" id="GO:0015577">
    <property type="term" value="F:galactitol transmembrane transporter activity"/>
    <property type="evidence" value="ECO:0007669"/>
    <property type="project" value="InterPro"/>
</dbReference>
<evidence type="ECO:0000256" key="1">
    <source>
        <dbReference type="ARBA" id="ARBA00004651"/>
    </source>
</evidence>
<dbReference type="GO" id="GO:0005886">
    <property type="term" value="C:plasma membrane"/>
    <property type="evidence" value="ECO:0007669"/>
    <property type="project" value="UniProtKB-SubCell"/>
</dbReference>
<protein>
    <submittedName>
        <fullName evidence="11">Putative PTS system, galactitol-specific, IIC component</fullName>
    </submittedName>
</protein>
<sequence length="457" mass="49095">MDVLQSVFQGILDMGAAVFLPIIIFVIGLIVGLKPGKAISAGLTLGVAFIGINMVISFMGSTVGVAAQSFVENTGVQLTALDMGWAPALGLCWSWTYAFLMFPVQIGINVLMLLLGWTKTLNVDMWNVANKIFTAFLVASVTGSAILGFVAAIGQIILELKNADATKNQITELTGVPGISMPHPMFLSNIIFYPVSRLLDKIPFMRYQLNAANLRSKIGIFGENHVMGFIVGTIIGLIGGQGLTSLMTGVQAGAALTLFPMVSKLFMTALTPISDAANAFIKKRFPGREMTIGLDWPILAGNPEIWVAIIFTIPVALGVAMILPGNTVLPFGNLMNVCVCAAAFVACKGNLTKMITISWLMVPVLCWSASDFAPMLTQLAQSTNPSILPQGQLLAWWGMDIAEIRWALIEAIRLNPIAIAAMAGFIVLAFLYLKWQKKEEHDAAVRMGWIAAENAAK</sequence>
<feature type="transmembrane region" description="Helical" evidence="9">
    <location>
        <begin position="136"/>
        <end position="158"/>
    </location>
</feature>
<dbReference type="InterPro" id="IPR004703">
    <property type="entry name" value="PTS_sugar-sp_permease"/>
</dbReference>
<dbReference type="PANTHER" id="PTHR37324:SF2">
    <property type="entry name" value="PTS SYSTEM GALACTITOL-SPECIFIC EIIC COMPONENT"/>
    <property type="match status" value="1"/>
</dbReference>
<feature type="transmembrane region" description="Helical" evidence="9">
    <location>
        <begin position="6"/>
        <end position="31"/>
    </location>
</feature>
<evidence type="ECO:0000256" key="6">
    <source>
        <dbReference type="ARBA" id="ARBA00022692"/>
    </source>
</evidence>
<comment type="subcellular location">
    <subcellularLocation>
        <location evidence="1">Cell membrane</location>
        <topology evidence="1">Multi-pass membrane protein</topology>
    </subcellularLocation>
</comment>
<accession>A0A212J244</accession>
<proteinExistence type="predicted"/>
<evidence type="ECO:0000259" key="10">
    <source>
        <dbReference type="PROSITE" id="PS51104"/>
    </source>
</evidence>
<evidence type="ECO:0000256" key="4">
    <source>
        <dbReference type="ARBA" id="ARBA00022597"/>
    </source>
</evidence>
<dbReference type="GO" id="GO:0009401">
    <property type="term" value="P:phosphoenolpyruvate-dependent sugar phosphotransferase system"/>
    <property type="evidence" value="ECO:0007669"/>
    <property type="project" value="UniProtKB-KW"/>
</dbReference>